<name>A0ABV1FR60_9BACT</name>
<dbReference type="EMBL" id="JBBNFP010000023">
    <property type="protein sequence ID" value="MEQ2486829.1"/>
    <property type="molecule type" value="Genomic_DNA"/>
</dbReference>
<accession>A0ABV1FR60</accession>
<sequence length="234" mass="25706">MKLQHLSSSSLSLARVAACLLLTAAALCSCGDFYTYEEDDSQQKPTMVLYRDTIDILAGDTCRLIAFVMPAVSGDVGVEWESDADSIATVTGDSLLALKAGVCKVVARSVVDATVADTCLVRVVGPWRDQKGEYMNETVVYADISVHGRQPSDMLLVGAFVAGELRGVPVRQEWKGIPYYVFRISGRRDVVLGETIKFRAIDRSTFKLYEFDYEVEFDGQSHGTLSNLVSLRID</sequence>
<feature type="chain" id="PRO_5045570801" evidence="1">
    <location>
        <begin position="29"/>
        <end position="234"/>
    </location>
</feature>
<reference evidence="2 3" key="1">
    <citation type="submission" date="2024-04" db="EMBL/GenBank/DDBJ databases">
        <title>Human intestinal bacterial collection.</title>
        <authorList>
            <person name="Pauvert C."/>
            <person name="Hitch T.C.A."/>
            <person name="Clavel T."/>
        </authorList>
    </citation>
    <scope>NUCLEOTIDE SEQUENCE [LARGE SCALE GENOMIC DNA]</scope>
    <source>
        <strain evidence="2 3">CLA-AA-H145</strain>
    </source>
</reference>
<dbReference type="SUPFAM" id="SSF49373">
    <property type="entry name" value="Invasin/intimin cell-adhesion fragments"/>
    <property type="match status" value="1"/>
</dbReference>
<organism evidence="2 3">
    <name type="scientific">Hallella faecis</name>
    <dbReference type="NCBI Taxonomy" id="2841596"/>
    <lineage>
        <taxon>Bacteria</taxon>
        <taxon>Pseudomonadati</taxon>
        <taxon>Bacteroidota</taxon>
        <taxon>Bacteroidia</taxon>
        <taxon>Bacteroidales</taxon>
        <taxon>Prevotellaceae</taxon>
        <taxon>Hallella</taxon>
    </lineage>
</organism>
<evidence type="ECO:0000313" key="2">
    <source>
        <dbReference type="EMBL" id="MEQ2486829.1"/>
    </source>
</evidence>
<dbReference type="InterPro" id="IPR008964">
    <property type="entry name" value="Invasin/intimin_cell_adhesion"/>
</dbReference>
<dbReference type="RefSeq" id="WP_215759904.1">
    <property type="nucleotide sequence ID" value="NZ_JAHKBE010000023.1"/>
</dbReference>
<feature type="signal peptide" evidence="1">
    <location>
        <begin position="1"/>
        <end position="28"/>
    </location>
</feature>
<keyword evidence="3" id="KW-1185">Reference proteome</keyword>
<comment type="caution">
    <text evidence="2">The sequence shown here is derived from an EMBL/GenBank/DDBJ whole genome shotgun (WGS) entry which is preliminary data.</text>
</comment>
<proteinExistence type="predicted"/>
<evidence type="ECO:0000256" key="1">
    <source>
        <dbReference type="SAM" id="SignalP"/>
    </source>
</evidence>
<dbReference type="Gene3D" id="2.60.40.1080">
    <property type="match status" value="1"/>
</dbReference>
<keyword evidence="1" id="KW-0732">Signal</keyword>
<evidence type="ECO:0000313" key="3">
    <source>
        <dbReference type="Proteomes" id="UP001487296"/>
    </source>
</evidence>
<dbReference type="Proteomes" id="UP001487296">
    <property type="component" value="Unassembled WGS sequence"/>
</dbReference>
<protein>
    <submittedName>
        <fullName evidence="2">Ig-like domain-containing protein</fullName>
    </submittedName>
</protein>
<gene>
    <name evidence="2" type="ORF">AAAT34_07135</name>
</gene>
<dbReference type="PROSITE" id="PS51257">
    <property type="entry name" value="PROKAR_LIPOPROTEIN"/>
    <property type="match status" value="1"/>
</dbReference>